<proteinExistence type="predicted"/>
<evidence type="ECO:0000313" key="1">
    <source>
        <dbReference type="EMBL" id="KAA1118932.1"/>
    </source>
</evidence>
<gene>
    <name evidence="1" type="ORF">PGT21_010654</name>
</gene>
<reference evidence="1 2" key="1">
    <citation type="submission" date="2019-05" db="EMBL/GenBank/DDBJ databases">
        <title>Emergence of the Ug99 lineage of the wheat stem rust pathogen through somatic hybridization.</title>
        <authorList>
            <person name="Li F."/>
            <person name="Upadhyaya N.M."/>
            <person name="Sperschneider J."/>
            <person name="Matny O."/>
            <person name="Nguyen-Phuc H."/>
            <person name="Mago R."/>
            <person name="Raley C."/>
            <person name="Miller M.E."/>
            <person name="Silverstein K.A.T."/>
            <person name="Henningsen E."/>
            <person name="Hirsch C.D."/>
            <person name="Visser B."/>
            <person name="Pretorius Z.A."/>
            <person name="Steffenson B.J."/>
            <person name="Schwessinger B."/>
            <person name="Dodds P.N."/>
            <person name="Figueroa M."/>
        </authorList>
    </citation>
    <scope>NUCLEOTIDE SEQUENCE [LARGE SCALE GENOMIC DNA]</scope>
    <source>
        <strain evidence="1">21-0</strain>
    </source>
</reference>
<dbReference type="EMBL" id="VSWC01000001">
    <property type="protein sequence ID" value="KAA1118932.1"/>
    <property type="molecule type" value="Genomic_DNA"/>
</dbReference>
<sequence length="83" mass="9271">MICGELSHLSENRDAAVVGFLRLSLEIDGYKRPISKDRTKKNTISVKDGRESHQAAIPMVPGPFSLFFSDSRNKKRLPVNAMP</sequence>
<protein>
    <submittedName>
        <fullName evidence="1">Uncharacterized protein</fullName>
    </submittedName>
</protein>
<dbReference type="Proteomes" id="UP000324748">
    <property type="component" value="Unassembled WGS sequence"/>
</dbReference>
<organism evidence="1 2">
    <name type="scientific">Puccinia graminis f. sp. tritici</name>
    <dbReference type="NCBI Taxonomy" id="56615"/>
    <lineage>
        <taxon>Eukaryota</taxon>
        <taxon>Fungi</taxon>
        <taxon>Dikarya</taxon>
        <taxon>Basidiomycota</taxon>
        <taxon>Pucciniomycotina</taxon>
        <taxon>Pucciniomycetes</taxon>
        <taxon>Pucciniales</taxon>
        <taxon>Pucciniaceae</taxon>
        <taxon>Puccinia</taxon>
    </lineage>
</organism>
<keyword evidence="2" id="KW-1185">Reference proteome</keyword>
<accession>A0A5B0R075</accession>
<evidence type="ECO:0000313" key="2">
    <source>
        <dbReference type="Proteomes" id="UP000324748"/>
    </source>
</evidence>
<dbReference type="AlphaFoldDB" id="A0A5B0R075"/>
<comment type="caution">
    <text evidence="1">The sequence shown here is derived from an EMBL/GenBank/DDBJ whole genome shotgun (WGS) entry which is preliminary data.</text>
</comment>
<name>A0A5B0R075_PUCGR</name>